<feature type="region of interest" description="Disordered" evidence="1">
    <location>
        <begin position="1"/>
        <end position="40"/>
    </location>
</feature>
<feature type="compositionally biased region" description="Low complexity" evidence="1">
    <location>
        <begin position="207"/>
        <end position="216"/>
    </location>
</feature>
<dbReference type="InterPro" id="IPR040688">
    <property type="entry name" value="SLATT_2"/>
</dbReference>
<reference evidence="4 5" key="4">
    <citation type="journal article" date="2020" name="Sci. Rep.">
        <title>beta-carboline chemical signals induce reveromycin production through a LuxR family regulator in Streptomyces sp. SN-593.</title>
        <authorList>
            <person name="Panthee S."/>
            <person name="Kito N."/>
            <person name="Hayashi T."/>
            <person name="Shimizu T."/>
            <person name="Ishikawa J."/>
            <person name="Hamamoto H."/>
            <person name="Osada H."/>
            <person name="Takahashi S."/>
        </authorList>
    </citation>
    <scope>NUCLEOTIDE SEQUENCE [LARGE SCALE GENOMIC DNA]</scope>
    <source>
        <strain evidence="4 5">SN-593</strain>
    </source>
</reference>
<keyword evidence="5" id="KW-1185">Reference proteome</keyword>
<feature type="transmembrane region" description="Helical" evidence="2">
    <location>
        <begin position="106"/>
        <end position="124"/>
    </location>
</feature>
<keyword evidence="2" id="KW-1133">Transmembrane helix</keyword>
<keyword evidence="2" id="KW-0472">Membrane</keyword>
<feature type="region of interest" description="Disordered" evidence="1">
    <location>
        <begin position="207"/>
        <end position="245"/>
    </location>
</feature>
<dbReference type="AlphaFoldDB" id="A0A7U3UT44"/>
<reference evidence="4 5" key="2">
    <citation type="journal article" date="2011" name="J. Antibiot.">
        <title>Furaquinocins I and J: novel polyketide isoprenoid hybrid compounds from Streptomyces reveromyceticus SN-593.</title>
        <authorList>
            <person name="Panthee S."/>
            <person name="Takahashi S."/>
            <person name="Takagi H."/>
            <person name="Nogawa T."/>
            <person name="Oowada E."/>
            <person name="Uramoto M."/>
            <person name="Osada H."/>
        </authorList>
    </citation>
    <scope>NUCLEOTIDE SEQUENCE [LARGE SCALE GENOMIC DNA]</scope>
    <source>
        <strain evidence="4 5">SN-593</strain>
    </source>
</reference>
<sequence length="245" mass="26577">MSQPDTFPGGPSRDEPSRRARRHGHPRDLRTAPLAPGDWGEPAARLDEMYRWVEEGALRTAEWYLLGRLPKRRAARALRFGATVCGAAAAALPLVELAGTGAPARWGYLALLLAGACVAADRLFGLTTGWMRDMATAQAVQRRIEALRFDWAAEGVREVLGPAEGTGAEAVERCLGILRGFCEDVADLVRGETSEWMAGFGAHTAAAAARTRSPSRTPLPLPRPAPPRPTRLTMPRQRPPEGPRF</sequence>
<accession>A0A7U3UT44</accession>
<proteinExistence type="predicted"/>
<dbReference type="NCBIfam" id="NF033633">
    <property type="entry name" value="SLATT_2"/>
    <property type="match status" value="1"/>
</dbReference>
<evidence type="ECO:0000313" key="5">
    <source>
        <dbReference type="Proteomes" id="UP000595703"/>
    </source>
</evidence>
<evidence type="ECO:0000256" key="1">
    <source>
        <dbReference type="SAM" id="MobiDB-lite"/>
    </source>
</evidence>
<reference evidence="4 5" key="3">
    <citation type="journal article" date="2011" name="Nat. Chem. Biol.">
        <title>Reveromycin A biosynthesis uses RevG and RevJ for stereospecific spiroacetal formation.</title>
        <authorList>
            <person name="Takahashi S."/>
            <person name="Toyoda A."/>
            <person name="Sekiyama Y."/>
            <person name="Takagi H."/>
            <person name="Nogawa T."/>
            <person name="Uramoto M."/>
            <person name="Suzuki R."/>
            <person name="Koshino H."/>
            <person name="Kumano T."/>
            <person name="Panthee S."/>
            <person name="Dairi T."/>
            <person name="Ishikawa J."/>
            <person name="Ikeda H."/>
            <person name="Sakaki Y."/>
            <person name="Osada H."/>
        </authorList>
    </citation>
    <scope>NUCLEOTIDE SEQUENCE [LARGE SCALE GENOMIC DNA]</scope>
    <source>
        <strain evidence="4 5">SN-593</strain>
    </source>
</reference>
<feature type="transmembrane region" description="Helical" evidence="2">
    <location>
        <begin position="77"/>
        <end position="94"/>
    </location>
</feature>
<reference evidence="4 5" key="1">
    <citation type="journal article" date="2010" name="J. Bacteriol.">
        <title>Biochemical characterization of a novel indole prenyltransferase from Streptomyces sp. SN-593.</title>
        <authorList>
            <person name="Takahashi S."/>
            <person name="Takagi H."/>
            <person name="Toyoda A."/>
            <person name="Uramoto M."/>
            <person name="Nogawa T."/>
            <person name="Ueki M."/>
            <person name="Sakaki Y."/>
            <person name="Osada H."/>
        </authorList>
    </citation>
    <scope>NUCLEOTIDE SEQUENCE [LARGE SCALE GENOMIC DNA]</scope>
    <source>
        <strain evidence="4 5">SN-593</strain>
    </source>
</reference>
<protein>
    <recommendedName>
        <fullName evidence="3">SMODS and SLOG-associating 2TM effector domain-containing protein</fullName>
    </recommendedName>
</protein>
<dbReference type="RefSeq" id="WP_202234407.1">
    <property type="nucleotide sequence ID" value="NZ_AP018365.1"/>
</dbReference>
<dbReference type="Pfam" id="PF18183">
    <property type="entry name" value="SLATT_2"/>
    <property type="match status" value="1"/>
</dbReference>
<dbReference type="KEGG" id="arev:RVR_4363"/>
<evidence type="ECO:0000259" key="3">
    <source>
        <dbReference type="Pfam" id="PF18183"/>
    </source>
</evidence>
<evidence type="ECO:0000256" key="2">
    <source>
        <dbReference type="SAM" id="Phobius"/>
    </source>
</evidence>
<keyword evidence="2" id="KW-0812">Transmembrane</keyword>
<name>A0A7U3UT44_9ACTN</name>
<evidence type="ECO:0000313" key="4">
    <source>
        <dbReference type="EMBL" id="BBA98243.1"/>
    </source>
</evidence>
<feature type="compositionally biased region" description="Pro residues" evidence="1">
    <location>
        <begin position="217"/>
        <end position="229"/>
    </location>
</feature>
<organism evidence="4 5">
    <name type="scientific">Actinacidiphila reveromycinica</name>
    <dbReference type="NCBI Taxonomy" id="659352"/>
    <lineage>
        <taxon>Bacteria</taxon>
        <taxon>Bacillati</taxon>
        <taxon>Actinomycetota</taxon>
        <taxon>Actinomycetes</taxon>
        <taxon>Kitasatosporales</taxon>
        <taxon>Streptomycetaceae</taxon>
        <taxon>Actinacidiphila</taxon>
    </lineage>
</organism>
<dbReference type="Proteomes" id="UP000595703">
    <property type="component" value="Chromosome"/>
</dbReference>
<dbReference type="EMBL" id="AP018365">
    <property type="protein sequence ID" value="BBA98243.1"/>
    <property type="molecule type" value="Genomic_DNA"/>
</dbReference>
<feature type="domain" description="SMODS and SLOG-associating 2TM effector" evidence="3">
    <location>
        <begin position="28"/>
        <end position="211"/>
    </location>
</feature>
<gene>
    <name evidence="4" type="ORF">RVR_4363</name>
</gene>